<keyword evidence="1" id="KW-0732">Signal</keyword>
<evidence type="ECO:0000313" key="2">
    <source>
        <dbReference type="EMBL" id="MUV14022.1"/>
    </source>
</evidence>
<dbReference type="RefSeq" id="WP_156641352.1">
    <property type="nucleotide sequence ID" value="NZ_WOXT01000002.1"/>
</dbReference>
<accession>A0A7C9M3E5</accession>
<dbReference type="SUPFAM" id="SSF53649">
    <property type="entry name" value="Alkaline phosphatase-like"/>
    <property type="match status" value="1"/>
</dbReference>
<dbReference type="Gene3D" id="3.30.1360.180">
    <property type="match status" value="1"/>
</dbReference>
<dbReference type="GO" id="GO:0016787">
    <property type="term" value="F:hydrolase activity"/>
    <property type="evidence" value="ECO:0007669"/>
    <property type="project" value="UniProtKB-ARBA"/>
</dbReference>
<keyword evidence="3" id="KW-1185">Reference proteome</keyword>
<gene>
    <name evidence="2" type="ORF">GN331_07345</name>
</gene>
<dbReference type="EMBL" id="WOXT01000002">
    <property type="protein sequence ID" value="MUV14022.1"/>
    <property type="molecule type" value="Genomic_DNA"/>
</dbReference>
<dbReference type="Proteomes" id="UP000479692">
    <property type="component" value="Unassembled WGS sequence"/>
</dbReference>
<feature type="chain" id="PRO_5028897979" evidence="1">
    <location>
        <begin position="22"/>
        <end position="405"/>
    </location>
</feature>
<comment type="caution">
    <text evidence="2">The sequence shown here is derived from an EMBL/GenBank/DDBJ whole genome shotgun (WGS) entry which is preliminary data.</text>
</comment>
<dbReference type="PROSITE" id="PS51257">
    <property type="entry name" value="PROKAR_LIPOPROTEIN"/>
    <property type="match status" value="1"/>
</dbReference>
<dbReference type="Pfam" id="PF01663">
    <property type="entry name" value="Phosphodiest"/>
    <property type="match status" value="1"/>
</dbReference>
<dbReference type="AlphaFoldDB" id="A0A7C9M3E5"/>
<evidence type="ECO:0000256" key="1">
    <source>
        <dbReference type="SAM" id="SignalP"/>
    </source>
</evidence>
<reference evidence="2 3" key="1">
    <citation type="submission" date="2019-12" db="EMBL/GenBank/DDBJ databases">
        <authorList>
            <person name="Xu J."/>
        </authorList>
    </citation>
    <scope>NUCLEOTIDE SEQUENCE [LARGE SCALE GENOMIC DNA]</scope>
    <source>
        <strain evidence="2 3">HX-5-24</strain>
    </source>
</reference>
<dbReference type="Gene3D" id="3.40.720.10">
    <property type="entry name" value="Alkaline Phosphatase, subunit A"/>
    <property type="match status" value="1"/>
</dbReference>
<dbReference type="CDD" id="cd16018">
    <property type="entry name" value="Enpp"/>
    <property type="match status" value="1"/>
</dbReference>
<evidence type="ECO:0000313" key="3">
    <source>
        <dbReference type="Proteomes" id="UP000479692"/>
    </source>
</evidence>
<sequence>MGILFRAALALLLSIALAACASTPRPGDAPPVLLVSIDGFRADYLDRGITPNLSRIANAGVRADGMRPSYPSLTFPNHYTLVTGLRPDRHGVVHNTMRDAQLGAFKANNEAQASDARWWNGAEPLWVTAQKQGLATATMFWPGSQAPIRGVRPTHWRAYDSAVPDDARVDQVVEWLSEPRIRFATLYFELLDKTGHDFGPDSPEMQRSIAQIDASIGHLLDQLQARGLRDRINLVIVSDHGMADVSPGHVVAIEDMVDAHDAEVVSTGQVVGFAPKRGHAAAAERQLLGRHAHYECWRKSELPQRWHYGTHPRVPPITCQMDEGWDAILRDAVARRPAHPRGSHGFDPDLPSMRALFIAQGPAFVPGVRLPLFDNVDVYPLLARLIDVPPGEHDGSADVFTPALR</sequence>
<feature type="signal peptide" evidence="1">
    <location>
        <begin position="1"/>
        <end position="21"/>
    </location>
</feature>
<proteinExistence type="predicted"/>
<dbReference type="PANTHER" id="PTHR10151">
    <property type="entry name" value="ECTONUCLEOTIDE PYROPHOSPHATASE/PHOSPHODIESTERASE"/>
    <property type="match status" value="1"/>
</dbReference>
<name>A0A7C9M3E5_9GAMM</name>
<protein>
    <submittedName>
        <fullName evidence="2">Alkaline phosphatase family protein</fullName>
    </submittedName>
</protein>
<organism evidence="2 3">
    <name type="scientific">Noviluteimonas gilva</name>
    <dbReference type="NCBI Taxonomy" id="2682097"/>
    <lineage>
        <taxon>Bacteria</taxon>
        <taxon>Pseudomonadati</taxon>
        <taxon>Pseudomonadota</taxon>
        <taxon>Gammaproteobacteria</taxon>
        <taxon>Lysobacterales</taxon>
        <taxon>Lysobacteraceae</taxon>
        <taxon>Noviluteimonas</taxon>
    </lineage>
</organism>
<dbReference type="InterPro" id="IPR002591">
    <property type="entry name" value="Phosphodiest/P_Trfase"/>
</dbReference>
<dbReference type="PANTHER" id="PTHR10151:SF120">
    <property type="entry name" value="BIS(5'-ADENOSYL)-TRIPHOSPHATASE"/>
    <property type="match status" value="1"/>
</dbReference>
<dbReference type="InterPro" id="IPR017850">
    <property type="entry name" value="Alkaline_phosphatase_core_sf"/>
</dbReference>